<dbReference type="Proteomes" id="UP000326336">
    <property type="component" value="Unassembled WGS sequence"/>
</dbReference>
<evidence type="ECO:0000256" key="1">
    <source>
        <dbReference type="ARBA" id="ARBA00022729"/>
    </source>
</evidence>
<dbReference type="Pfam" id="PF03990">
    <property type="entry name" value="DUF348"/>
    <property type="match status" value="1"/>
</dbReference>
<feature type="domain" description="G5" evidence="2">
    <location>
        <begin position="139"/>
        <end position="219"/>
    </location>
</feature>
<keyword evidence="4" id="KW-1185">Reference proteome</keyword>
<evidence type="ECO:0000313" key="4">
    <source>
        <dbReference type="Proteomes" id="UP000326336"/>
    </source>
</evidence>
<accession>A0A5N5RKB7</accession>
<dbReference type="InterPro" id="IPR011098">
    <property type="entry name" value="G5_dom"/>
</dbReference>
<dbReference type="InterPro" id="IPR007137">
    <property type="entry name" value="DUF348"/>
</dbReference>
<evidence type="ECO:0000313" key="3">
    <source>
        <dbReference type="EMBL" id="KAB5607539.1"/>
    </source>
</evidence>
<sequence>MANHRRKRASIISMDRHVLTRVTAVIASLAVLAGVGLASRGLYQTSTPEAKPITSYSATDPDAVAASRGETRDLLGKRGANANTTYITVKVNGKSRTILGTNFTDVKSVLDQGDITLDPNDTVSPSLTTKVSESTVITIERAGTQVETAEKKIPYNVVKKKTDALPAGQEKVQTEGKDGIVETTSLVTRSAGKVVSSNVFTSYVKKDPVNKVILVGTGIASAPSQSTGSSNGASDAAADLGTTVPAGEMQEWAHKYLLDNGYSEADFTATVFIVTHESGWQVNATNPYSGAYGLPQALPGSKMVSAGADWATNYQTQLKWFWSYCNQRYGSIQNAYAYWVANKTY</sequence>
<dbReference type="AlphaFoldDB" id="A0A5N5RKB7"/>
<dbReference type="EMBL" id="RQSP01000010">
    <property type="protein sequence ID" value="KAB5607539.1"/>
    <property type="molecule type" value="Genomic_DNA"/>
</dbReference>
<dbReference type="InterPro" id="IPR023346">
    <property type="entry name" value="Lysozyme-like_dom_sf"/>
</dbReference>
<organism evidence="3 4">
    <name type="scientific">Bifidobacterium jacchi</name>
    <dbReference type="NCBI Taxonomy" id="2490545"/>
    <lineage>
        <taxon>Bacteria</taxon>
        <taxon>Bacillati</taxon>
        <taxon>Actinomycetota</taxon>
        <taxon>Actinomycetes</taxon>
        <taxon>Bifidobacteriales</taxon>
        <taxon>Bifidobacteriaceae</taxon>
        <taxon>Bifidobacterium</taxon>
    </lineage>
</organism>
<reference evidence="3 4" key="1">
    <citation type="journal article" date="2019" name="Int. J. Syst. Evol. Microbiol.">
        <title>Bifidobacterium jacchi sp. nov., isolated from the faeces of a baby common marmoset (Callithrix jacchus).</title>
        <authorList>
            <person name="Modesto M."/>
            <person name="Watanabe K."/>
            <person name="Arita M."/>
            <person name="Satti M."/>
            <person name="Oki K."/>
            <person name="Sciavilla P."/>
            <person name="Patavino C."/>
            <person name="Camma C."/>
            <person name="Michelini S."/>
            <person name="Sgorbati B."/>
            <person name="Mattarelli P."/>
        </authorList>
    </citation>
    <scope>NUCLEOTIDE SEQUENCE [LARGE SCALE GENOMIC DNA]</scope>
    <source>
        <strain evidence="3 4">MRM 9.3</strain>
    </source>
</reference>
<comment type="caution">
    <text evidence="3">The sequence shown here is derived from an EMBL/GenBank/DDBJ whole genome shotgun (WGS) entry which is preliminary data.</text>
</comment>
<gene>
    <name evidence="3" type="ORF">EHS19_04300</name>
</gene>
<dbReference type="SMART" id="SM01208">
    <property type="entry name" value="G5"/>
    <property type="match status" value="1"/>
</dbReference>
<protein>
    <submittedName>
        <fullName evidence="3">DUF348 domain-containing protein</fullName>
    </submittedName>
</protein>
<dbReference type="PROSITE" id="PS51109">
    <property type="entry name" value="G5"/>
    <property type="match status" value="1"/>
</dbReference>
<dbReference type="Pfam" id="PF07501">
    <property type="entry name" value="G5"/>
    <property type="match status" value="1"/>
</dbReference>
<dbReference type="Gene3D" id="2.20.230.10">
    <property type="entry name" value="Resuscitation-promoting factor rpfb"/>
    <property type="match status" value="1"/>
</dbReference>
<dbReference type="RefSeq" id="WP_151916557.1">
    <property type="nucleotide sequence ID" value="NZ_RQSP01000010.1"/>
</dbReference>
<dbReference type="OrthoDB" id="9766277at2"/>
<keyword evidence="1" id="KW-0732">Signal</keyword>
<dbReference type="SUPFAM" id="SSF53955">
    <property type="entry name" value="Lysozyme-like"/>
    <property type="match status" value="1"/>
</dbReference>
<evidence type="ECO:0000259" key="2">
    <source>
        <dbReference type="PROSITE" id="PS51109"/>
    </source>
</evidence>
<name>A0A5N5RKB7_9BIFI</name>
<proteinExistence type="predicted"/>